<keyword evidence="2" id="KW-0472">Membrane</keyword>
<feature type="region of interest" description="Disordered" evidence="1">
    <location>
        <begin position="77"/>
        <end position="101"/>
    </location>
</feature>
<sequence length="101" mass="11333">MDVRNLGQLFKRAGGGGGGEEGIIYIPAPSTGHEIGVMFGGIGTMLLGMLLFWSWWQIKLKRDEKKERERVEDLRQRGLLKEQYSPGNEQSNGKEQEKVVA</sequence>
<accession>A0A8H4MW55</accession>
<feature type="transmembrane region" description="Helical" evidence="2">
    <location>
        <begin position="35"/>
        <end position="56"/>
    </location>
</feature>
<reference evidence="3" key="1">
    <citation type="submission" date="2020-04" db="EMBL/GenBank/DDBJ databases">
        <title>Genome Assembly and Annotation of Botryosphaeria dothidea sdau 11-99, a Latent Pathogen of Apple Fruit Ring Rot in China.</title>
        <authorList>
            <person name="Yu C."/>
            <person name="Diao Y."/>
            <person name="Lu Q."/>
            <person name="Zhao J."/>
            <person name="Cui S."/>
            <person name="Peng C."/>
            <person name="He B."/>
            <person name="Liu H."/>
        </authorList>
    </citation>
    <scope>NUCLEOTIDE SEQUENCE [LARGE SCALE GENOMIC DNA]</scope>
    <source>
        <strain evidence="3">Sdau11-99</strain>
    </source>
</reference>
<keyword evidence="4" id="KW-1185">Reference proteome</keyword>
<feature type="compositionally biased region" description="Basic and acidic residues" evidence="1">
    <location>
        <begin position="92"/>
        <end position="101"/>
    </location>
</feature>
<name>A0A8H4MW55_9PEZI</name>
<dbReference type="Proteomes" id="UP000572817">
    <property type="component" value="Unassembled WGS sequence"/>
</dbReference>
<dbReference type="AlphaFoldDB" id="A0A8H4MW55"/>
<proteinExistence type="predicted"/>
<protein>
    <submittedName>
        <fullName evidence="3">Uncharacterized protein</fullName>
    </submittedName>
</protein>
<keyword evidence="2" id="KW-0812">Transmembrane</keyword>
<comment type="caution">
    <text evidence="3">The sequence shown here is derived from an EMBL/GenBank/DDBJ whole genome shotgun (WGS) entry which is preliminary data.</text>
</comment>
<evidence type="ECO:0000256" key="2">
    <source>
        <dbReference type="SAM" id="Phobius"/>
    </source>
</evidence>
<evidence type="ECO:0000313" key="4">
    <source>
        <dbReference type="Proteomes" id="UP000572817"/>
    </source>
</evidence>
<gene>
    <name evidence="3" type="ORF">GTA08_BOTSDO10915</name>
</gene>
<organism evidence="3 4">
    <name type="scientific">Botryosphaeria dothidea</name>
    <dbReference type="NCBI Taxonomy" id="55169"/>
    <lineage>
        <taxon>Eukaryota</taxon>
        <taxon>Fungi</taxon>
        <taxon>Dikarya</taxon>
        <taxon>Ascomycota</taxon>
        <taxon>Pezizomycotina</taxon>
        <taxon>Dothideomycetes</taxon>
        <taxon>Dothideomycetes incertae sedis</taxon>
        <taxon>Botryosphaeriales</taxon>
        <taxon>Botryosphaeriaceae</taxon>
        <taxon>Botryosphaeria</taxon>
    </lineage>
</organism>
<evidence type="ECO:0000256" key="1">
    <source>
        <dbReference type="SAM" id="MobiDB-lite"/>
    </source>
</evidence>
<dbReference type="EMBL" id="WWBZ02000082">
    <property type="protein sequence ID" value="KAF4300999.1"/>
    <property type="molecule type" value="Genomic_DNA"/>
</dbReference>
<evidence type="ECO:0000313" key="3">
    <source>
        <dbReference type="EMBL" id="KAF4300999.1"/>
    </source>
</evidence>
<keyword evidence="2" id="KW-1133">Transmembrane helix</keyword>